<feature type="domain" description="SsfX3-like N-terminal" evidence="2">
    <location>
        <begin position="41"/>
        <end position="114"/>
    </location>
</feature>
<dbReference type="Pfam" id="PF21181">
    <property type="entry name" value="SsfX3_N"/>
    <property type="match status" value="1"/>
</dbReference>
<dbReference type="SUPFAM" id="SSF52266">
    <property type="entry name" value="SGNH hydrolase"/>
    <property type="match status" value="1"/>
</dbReference>
<evidence type="ECO:0000259" key="2">
    <source>
        <dbReference type="Pfam" id="PF21181"/>
    </source>
</evidence>
<accession>A0A4R0JXT5</accession>
<dbReference type="InterPro" id="IPR036514">
    <property type="entry name" value="SGNH_hydro_sf"/>
</dbReference>
<dbReference type="RefSeq" id="WP_131365875.1">
    <property type="nucleotide sequence ID" value="NZ_SJKB01000023.1"/>
</dbReference>
<evidence type="ECO:0000313" key="4">
    <source>
        <dbReference type="Proteomes" id="UP000291144"/>
    </source>
</evidence>
<protein>
    <submittedName>
        <fullName evidence="3">Uncharacterized protein</fullName>
    </submittedName>
</protein>
<sequence length="321" mass="34623">MVRWLGAAAVVTDQSGWLNFYRIDPADQPFADDPDLWAKLRMPAGIRTAFRTDAPKLTLVTYAGADCAPVDVIVDGALAHRLPVPPGESTLHAPLPGRPAKVEVWLPQYGDFKIREPLLVGGDAVPADDNGLRWIAYGSSITQCRTAAGPSETWPALVARQHGWQLTCLGLGAQCHLDPVIARTIRRTPAELISLCLGINIYGKATFNRRSLRPHVAGFIHTIRDQQPETPIVVTTAIRSPKVDGNRNAAGMTLAEIRGEVAEAVHALACVGDDNLHLVDGLLLLSTDEAEQLLPDGVHPSPDGYHLLADRLAPILLDAID</sequence>
<keyword evidence="4" id="KW-1185">Reference proteome</keyword>
<dbReference type="InterPro" id="IPR048977">
    <property type="entry name" value="SsfX3-like_N"/>
</dbReference>
<dbReference type="OrthoDB" id="2060945at2"/>
<reference evidence="3 4" key="1">
    <citation type="submission" date="2019-02" db="EMBL/GenBank/DDBJ databases">
        <title>Kribbella capetownensis sp. nov. and Kribbella speibonae sp. nov., isolated from soil.</title>
        <authorList>
            <person name="Curtis S.M."/>
            <person name="Norton I."/>
            <person name="Everest G.J."/>
            <person name="Meyers P.R."/>
        </authorList>
    </citation>
    <scope>NUCLEOTIDE SEQUENCE [LARGE SCALE GENOMIC DNA]</scope>
    <source>
        <strain evidence="3 4">NRRL B-24813</strain>
    </source>
</reference>
<proteinExistence type="predicted"/>
<dbReference type="EMBL" id="SJKB01000023">
    <property type="protein sequence ID" value="TCC51477.1"/>
    <property type="molecule type" value="Genomic_DNA"/>
</dbReference>
<comment type="caution">
    <text evidence="3">The sequence shown here is derived from an EMBL/GenBank/DDBJ whole genome shotgun (WGS) entry which is preliminary data.</text>
</comment>
<evidence type="ECO:0000313" key="3">
    <source>
        <dbReference type="EMBL" id="TCC51477.1"/>
    </source>
</evidence>
<dbReference type="Pfam" id="PF14606">
    <property type="entry name" value="Lipase_GDSL_3"/>
    <property type="match status" value="1"/>
</dbReference>
<organism evidence="3 4">
    <name type="scientific">Kribbella pittospori</name>
    <dbReference type="NCBI Taxonomy" id="722689"/>
    <lineage>
        <taxon>Bacteria</taxon>
        <taxon>Bacillati</taxon>
        <taxon>Actinomycetota</taxon>
        <taxon>Actinomycetes</taxon>
        <taxon>Propionibacteriales</taxon>
        <taxon>Kribbellaceae</taxon>
        <taxon>Kribbella</taxon>
    </lineage>
</organism>
<dbReference type="Proteomes" id="UP000291144">
    <property type="component" value="Unassembled WGS sequence"/>
</dbReference>
<dbReference type="Gene3D" id="2.60.120.260">
    <property type="entry name" value="Galactose-binding domain-like"/>
    <property type="match status" value="1"/>
</dbReference>
<dbReference type="InterPro" id="IPR013830">
    <property type="entry name" value="SGNH_hydro"/>
</dbReference>
<dbReference type="AlphaFoldDB" id="A0A4R0JXT5"/>
<feature type="domain" description="SGNH hydrolase-type esterase" evidence="1">
    <location>
        <begin position="135"/>
        <end position="316"/>
    </location>
</feature>
<dbReference type="Gene3D" id="3.40.50.1110">
    <property type="entry name" value="SGNH hydrolase"/>
    <property type="match status" value="1"/>
</dbReference>
<gene>
    <name evidence="3" type="ORF">E0H73_40875</name>
</gene>
<name>A0A4R0JXT5_9ACTN</name>
<evidence type="ECO:0000259" key="1">
    <source>
        <dbReference type="Pfam" id="PF14606"/>
    </source>
</evidence>